<dbReference type="SUPFAM" id="SSF52833">
    <property type="entry name" value="Thioredoxin-like"/>
    <property type="match status" value="1"/>
</dbReference>
<organism evidence="3 4">
    <name type="scientific">Cladonia borealis</name>
    <dbReference type="NCBI Taxonomy" id="184061"/>
    <lineage>
        <taxon>Eukaryota</taxon>
        <taxon>Fungi</taxon>
        <taxon>Dikarya</taxon>
        <taxon>Ascomycota</taxon>
        <taxon>Pezizomycotina</taxon>
        <taxon>Lecanoromycetes</taxon>
        <taxon>OSLEUM clade</taxon>
        <taxon>Lecanoromycetidae</taxon>
        <taxon>Lecanorales</taxon>
        <taxon>Lecanorineae</taxon>
        <taxon>Cladoniaceae</taxon>
        <taxon>Cladonia</taxon>
    </lineage>
</organism>
<evidence type="ECO:0000313" key="4">
    <source>
        <dbReference type="Proteomes" id="UP001166286"/>
    </source>
</evidence>
<name>A0AA39R1I0_9LECA</name>
<evidence type="ECO:0000259" key="1">
    <source>
        <dbReference type="Pfam" id="PF13417"/>
    </source>
</evidence>
<dbReference type="SUPFAM" id="SSF47616">
    <property type="entry name" value="GST C-terminal domain-like"/>
    <property type="match status" value="1"/>
</dbReference>
<evidence type="ECO:0000313" key="3">
    <source>
        <dbReference type="EMBL" id="KAK0513138.1"/>
    </source>
</evidence>
<dbReference type="Gene3D" id="3.40.30.110">
    <property type="match status" value="2"/>
</dbReference>
<dbReference type="Pfam" id="PF25907">
    <property type="entry name" value="DUF7962"/>
    <property type="match status" value="1"/>
</dbReference>
<accession>A0AA39R1I0</accession>
<dbReference type="Pfam" id="PF13417">
    <property type="entry name" value="GST_N_3"/>
    <property type="match status" value="1"/>
</dbReference>
<proteinExistence type="predicted"/>
<feature type="domain" description="DUF7962" evidence="2">
    <location>
        <begin position="111"/>
        <end position="229"/>
    </location>
</feature>
<feature type="domain" description="GST N-terminal" evidence="1">
    <location>
        <begin position="9"/>
        <end position="82"/>
    </location>
</feature>
<dbReference type="InterPro" id="IPR058268">
    <property type="entry name" value="DUF7962"/>
</dbReference>
<dbReference type="InterPro" id="IPR004045">
    <property type="entry name" value="Glutathione_S-Trfase_N"/>
</dbReference>
<gene>
    <name evidence="3" type="ORF">JMJ35_004124</name>
</gene>
<comment type="caution">
    <text evidence="3">The sequence shown here is derived from an EMBL/GenBank/DDBJ whole genome shotgun (WGS) entry which is preliminary data.</text>
</comment>
<keyword evidence="4" id="KW-1185">Reference proteome</keyword>
<dbReference type="AlphaFoldDB" id="A0AA39R1I0"/>
<protein>
    <recommendedName>
        <fullName evidence="5">GST N-terminal domain-containing protein</fullName>
    </recommendedName>
</protein>
<dbReference type="CDD" id="cd00299">
    <property type="entry name" value="GST_C_family"/>
    <property type="match status" value="1"/>
</dbReference>
<evidence type="ECO:0008006" key="5">
    <source>
        <dbReference type="Google" id="ProtNLM"/>
    </source>
</evidence>
<dbReference type="Proteomes" id="UP001166286">
    <property type="component" value="Unassembled WGS sequence"/>
</dbReference>
<evidence type="ECO:0000259" key="2">
    <source>
        <dbReference type="Pfam" id="PF25907"/>
    </source>
</evidence>
<dbReference type="InterPro" id="IPR036282">
    <property type="entry name" value="Glutathione-S-Trfase_C_sf"/>
</dbReference>
<dbReference type="EMBL" id="JAFEKC020000008">
    <property type="protein sequence ID" value="KAK0513138.1"/>
    <property type="molecule type" value="Genomic_DNA"/>
</dbReference>
<sequence>MAAHNDIVLFHYQFSPYGKRITWYLTLRGIEYAQCLQPIYLPREDINGLGVKYRRIPIMSIGRDVYCDTRLILRKLEEKFPNGALGASQPDQKAIEKLLESWTIDGGIFMRAAQTIPPDMPLMKDPKFTKDREDYMGRSWSQESVRDMLPEGLTHIRDGFEFLENGLLADGREWILNTAKPSLADIEAIWPFHWVLQLKSIPPTLVSREKYPKVYAWIDRFDKAIKTAERSMPKPTTLKGADAVSYVAQAEFSEPEGEVDSNDPLGLKKGQDVESWPVDSGFKHHDRGRLVSLTAKEVVLAAQSKIGGKEIRIHHPRWNFRTRAVSGEGAKL</sequence>
<reference evidence="3" key="1">
    <citation type="submission" date="2023-03" db="EMBL/GenBank/DDBJ databases">
        <title>Complete genome of Cladonia borealis.</title>
        <authorList>
            <person name="Park H."/>
        </authorList>
    </citation>
    <scope>NUCLEOTIDE SEQUENCE</scope>
    <source>
        <strain evidence="3">ANT050790</strain>
    </source>
</reference>
<dbReference type="InterPro" id="IPR036249">
    <property type="entry name" value="Thioredoxin-like_sf"/>
</dbReference>